<dbReference type="PRINTS" id="PR00455">
    <property type="entry name" value="HTHTETR"/>
</dbReference>
<feature type="DNA-binding region" description="H-T-H motif" evidence="4">
    <location>
        <begin position="39"/>
        <end position="58"/>
    </location>
</feature>
<evidence type="ECO:0000259" key="5">
    <source>
        <dbReference type="PROSITE" id="PS50977"/>
    </source>
</evidence>
<dbReference type="Pfam" id="PF00440">
    <property type="entry name" value="TetR_N"/>
    <property type="match status" value="1"/>
</dbReference>
<evidence type="ECO:0000313" key="6">
    <source>
        <dbReference type="EMBL" id="MFC6081832.1"/>
    </source>
</evidence>
<keyword evidence="2 4" id="KW-0238">DNA-binding</keyword>
<dbReference type="InterPro" id="IPR009057">
    <property type="entry name" value="Homeodomain-like_sf"/>
</dbReference>
<gene>
    <name evidence="6" type="ORF">ACFP1K_11750</name>
</gene>
<dbReference type="PROSITE" id="PS01081">
    <property type="entry name" value="HTH_TETR_1"/>
    <property type="match status" value="1"/>
</dbReference>
<evidence type="ECO:0000256" key="1">
    <source>
        <dbReference type="ARBA" id="ARBA00023015"/>
    </source>
</evidence>
<keyword evidence="3" id="KW-0804">Transcription</keyword>
<keyword evidence="7" id="KW-1185">Reference proteome</keyword>
<dbReference type="PANTHER" id="PTHR30055:SF234">
    <property type="entry name" value="HTH-TYPE TRANSCRIPTIONAL REGULATOR BETI"/>
    <property type="match status" value="1"/>
</dbReference>
<sequence>MEGISAPADDVRSGRDRRAGLILDTAAELLVAWGYRRVTIDEVARRAGVGKGTVYLHFSTKEVLFLTVLMRSQRQMIARILQACREDPWAIRFGDLARLAYLAVHDDPIVRAMLVGDAETLGALLRTAPSVAGGLMEVRERAMGGYVRVLREHGLVRTDLPAELQRHSYAAIMTGFLVFEPFRTGTADVAERADALRGIVRSSFETDAPAEAVRAAAPAAIALFQEFHDRLHLEIEKHTLP</sequence>
<evidence type="ECO:0000313" key="7">
    <source>
        <dbReference type="Proteomes" id="UP001596137"/>
    </source>
</evidence>
<dbReference type="Proteomes" id="UP001596137">
    <property type="component" value="Unassembled WGS sequence"/>
</dbReference>
<keyword evidence="1" id="KW-0805">Transcription regulation</keyword>
<reference evidence="7" key="1">
    <citation type="journal article" date="2019" name="Int. J. Syst. Evol. Microbiol.">
        <title>The Global Catalogue of Microorganisms (GCM) 10K type strain sequencing project: providing services to taxonomists for standard genome sequencing and annotation.</title>
        <authorList>
            <consortium name="The Broad Institute Genomics Platform"/>
            <consortium name="The Broad Institute Genome Sequencing Center for Infectious Disease"/>
            <person name="Wu L."/>
            <person name="Ma J."/>
        </authorList>
    </citation>
    <scope>NUCLEOTIDE SEQUENCE [LARGE SCALE GENOMIC DNA]</scope>
    <source>
        <strain evidence="7">JCM 30346</strain>
    </source>
</reference>
<dbReference type="PANTHER" id="PTHR30055">
    <property type="entry name" value="HTH-TYPE TRANSCRIPTIONAL REGULATOR RUTR"/>
    <property type="match status" value="1"/>
</dbReference>
<evidence type="ECO:0000256" key="3">
    <source>
        <dbReference type="ARBA" id="ARBA00023163"/>
    </source>
</evidence>
<evidence type="ECO:0000256" key="4">
    <source>
        <dbReference type="PROSITE-ProRule" id="PRU00335"/>
    </source>
</evidence>
<feature type="domain" description="HTH tetR-type" evidence="5">
    <location>
        <begin position="16"/>
        <end position="76"/>
    </location>
</feature>
<dbReference type="RefSeq" id="WP_380750581.1">
    <property type="nucleotide sequence ID" value="NZ_JBHSRF010000012.1"/>
</dbReference>
<proteinExistence type="predicted"/>
<protein>
    <submittedName>
        <fullName evidence="6">TetR/AcrR family transcriptional regulator</fullName>
    </submittedName>
</protein>
<comment type="caution">
    <text evidence="6">The sequence shown here is derived from an EMBL/GenBank/DDBJ whole genome shotgun (WGS) entry which is preliminary data.</text>
</comment>
<dbReference type="InterPro" id="IPR001647">
    <property type="entry name" value="HTH_TetR"/>
</dbReference>
<dbReference type="InterPro" id="IPR050109">
    <property type="entry name" value="HTH-type_TetR-like_transc_reg"/>
</dbReference>
<dbReference type="PROSITE" id="PS50977">
    <property type="entry name" value="HTH_TETR_2"/>
    <property type="match status" value="1"/>
</dbReference>
<dbReference type="InterPro" id="IPR023772">
    <property type="entry name" value="DNA-bd_HTH_TetR-type_CS"/>
</dbReference>
<dbReference type="EMBL" id="JBHSRF010000012">
    <property type="protein sequence ID" value="MFC6081832.1"/>
    <property type="molecule type" value="Genomic_DNA"/>
</dbReference>
<name>A0ABW1NH11_9ACTN</name>
<accession>A0ABW1NH11</accession>
<organism evidence="6 7">
    <name type="scientific">Sphaerisporangium aureirubrum</name>
    <dbReference type="NCBI Taxonomy" id="1544736"/>
    <lineage>
        <taxon>Bacteria</taxon>
        <taxon>Bacillati</taxon>
        <taxon>Actinomycetota</taxon>
        <taxon>Actinomycetes</taxon>
        <taxon>Streptosporangiales</taxon>
        <taxon>Streptosporangiaceae</taxon>
        <taxon>Sphaerisporangium</taxon>
    </lineage>
</organism>
<dbReference type="Gene3D" id="1.10.357.10">
    <property type="entry name" value="Tetracycline Repressor, domain 2"/>
    <property type="match status" value="1"/>
</dbReference>
<dbReference type="SUPFAM" id="SSF46689">
    <property type="entry name" value="Homeodomain-like"/>
    <property type="match status" value="1"/>
</dbReference>
<evidence type="ECO:0000256" key="2">
    <source>
        <dbReference type="ARBA" id="ARBA00023125"/>
    </source>
</evidence>